<sequence length="713" mass="80422">MVTIRRTISLLVLSLALTSASTRVELPKDALDVANPEFQSQSYHTISRLRRLSVEFFAQYQNITISDLAQDLYRDKNIRLPTTDDWRCLADLKTLAKDVSDRKLWALRMIDSWGTLPSGILYGNLIDLGNFDECLGIDHSVTSAHNVQGKYCLSKLQLAPSISTFLALKTAVCFPASCSAAHMDMMLRRLLQNLLSIELNPEVPLVNEATCKTADRAPYDALTIFTIVVLSILCVLMVLSTVYDYLICQDEQPLNKWVKAFSARANSRVLFRLVAPRSNPNVIECLHGIRVLSFIWVVYGHVYLVAIFAPNMNYVKLDTWRRSPYSMLLQHATYSVDTFFFLSGLLMVVIALRAMERTKGKLNVSLMILHRYLRLTPVLAMAIIVYMTILPRMGDGPLFGKVNFDDFSKCKDTWYWTLLYVQNYATKQICLGHSWYLAVDMQLYIIAPILLIALYRWKSKAVAGILATMLLLAACLFSIMVIEDVSLIATSEEAMEKIYFSTHTRASPYLIGILFGYFLHVNRGKSFKLSPVAVILGWLTSLALLFSCLFAVYVYAVDAEKPPIVEEAFYLTLSRIAWPLGLCWVVFACMHGYGGLANSFLSSPLWQPLSKLSYSAYIFHMFMESLNAGITRTSTYFSNYQVMLRFWGDFGFTMLLAFAVYILIEAPFGNLESLLLPTKMPSPPLPAEKQSKEAPVERTASAPPLENKTPLSA</sequence>
<dbReference type="Pfam" id="PF01757">
    <property type="entry name" value="Acyl_transf_3"/>
    <property type="match status" value="1"/>
</dbReference>
<feature type="transmembrane region" description="Helical" evidence="2">
    <location>
        <begin position="650"/>
        <end position="671"/>
    </location>
</feature>
<dbReference type="PhylomeDB" id="B3NVP9"/>
<evidence type="ECO:0000313" key="5">
    <source>
        <dbReference type="EMBL" id="EDV46714.1"/>
    </source>
</evidence>
<dbReference type="Proteomes" id="UP000008711">
    <property type="component" value="Unassembled WGS sequence"/>
</dbReference>
<dbReference type="PANTHER" id="PTHR11161">
    <property type="entry name" value="O-ACYLTRANSFERASE"/>
    <property type="match status" value="1"/>
</dbReference>
<dbReference type="GO" id="GO:0016747">
    <property type="term" value="F:acyltransferase activity, transferring groups other than amino-acyl groups"/>
    <property type="evidence" value="ECO:0007669"/>
    <property type="project" value="InterPro"/>
</dbReference>
<dbReference type="HOGENOM" id="CLU_007874_2_1_1"/>
<name>B3NVP9_DROER</name>
<evidence type="ECO:0000259" key="4">
    <source>
        <dbReference type="SMART" id="SM00703"/>
    </source>
</evidence>
<dbReference type="AlphaFoldDB" id="B3NVP9"/>
<dbReference type="OMA" id="TADREPY"/>
<dbReference type="KEGG" id="der:6550460"/>
<feature type="region of interest" description="Disordered" evidence="1">
    <location>
        <begin position="682"/>
        <end position="713"/>
    </location>
</feature>
<feature type="transmembrane region" description="Helical" evidence="2">
    <location>
        <begin position="291"/>
        <end position="312"/>
    </location>
</feature>
<dbReference type="InterPro" id="IPR006621">
    <property type="entry name" value="Nose-resist-to-fluoxetine_N"/>
</dbReference>
<keyword evidence="2" id="KW-0812">Transmembrane</keyword>
<keyword evidence="2" id="KW-0472">Membrane</keyword>
<dbReference type="eggNOG" id="KOG3700">
    <property type="taxonomic scope" value="Eukaryota"/>
</dbReference>
<dbReference type="PANTHER" id="PTHR11161:SF0">
    <property type="entry name" value="O-ACYLTRANSFERASE LIKE PROTEIN"/>
    <property type="match status" value="1"/>
</dbReference>
<keyword evidence="2" id="KW-1133">Transmembrane helix</keyword>
<feature type="transmembrane region" description="Helical" evidence="2">
    <location>
        <begin position="332"/>
        <end position="352"/>
    </location>
</feature>
<evidence type="ECO:0000256" key="1">
    <source>
        <dbReference type="SAM" id="MobiDB-lite"/>
    </source>
</evidence>
<gene>
    <name evidence="5" type="primary">Dere\GG19232</name>
    <name evidence="5" type="synonym">dere_GLEANR_3996</name>
    <name evidence="5" type="synonym">GG19232</name>
    <name evidence="5" type="ORF">Dere_GG19232</name>
</gene>
<reference evidence="5 6" key="2">
    <citation type="journal article" date="2008" name="Bioinformatics">
        <title>Assembly reconciliation.</title>
        <authorList>
            <person name="Zimin A.V."/>
            <person name="Smith D.R."/>
            <person name="Sutton G."/>
            <person name="Yorke J.A."/>
        </authorList>
    </citation>
    <scope>NUCLEOTIDE SEQUENCE [LARGE SCALE GENOMIC DNA]</scope>
    <source>
        <strain evidence="5 6">TSC#14021-0224.01</strain>
    </source>
</reference>
<evidence type="ECO:0000256" key="3">
    <source>
        <dbReference type="SAM" id="SignalP"/>
    </source>
</evidence>
<organism evidence="5 6">
    <name type="scientific">Drosophila erecta</name>
    <name type="common">Fruit fly</name>
    <dbReference type="NCBI Taxonomy" id="7220"/>
    <lineage>
        <taxon>Eukaryota</taxon>
        <taxon>Metazoa</taxon>
        <taxon>Ecdysozoa</taxon>
        <taxon>Arthropoda</taxon>
        <taxon>Hexapoda</taxon>
        <taxon>Insecta</taxon>
        <taxon>Pterygota</taxon>
        <taxon>Neoptera</taxon>
        <taxon>Endopterygota</taxon>
        <taxon>Diptera</taxon>
        <taxon>Brachycera</taxon>
        <taxon>Muscomorpha</taxon>
        <taxon>Ephydroidea</taxon>
        <taxon>Drosophilidae</taxon>
        <taxon>Drosophila</taxon>
        <taxon>Sophophora</taxon>
    </lineage>
</organism>
<feature type="transmembrane region" description="Helical" evidence="2">
    <location>
        <begin position="435"/>
        <end position="455"/>
    </location>
</feature>
<protein>
    <recommendedName>
        <fullName evidence="4">Nose resistant-to-fluoxetine protein N-terminal domain-containing protein</fullName>
    </recommendedName>
</protein>
<keyword evidence="3" id="KW-0732">Signal</keyword>
<feature type="transmembrane region" description="Helical" evidence="2">
    <location>
        <begin position="462"/>
        <end position="482"/>
    </location>
</feature>
<keyword evidence="6" id="KW-1185">Reference proteome</keyword>
<evidence type="ECO:0000313" key="6">
    <source>
        <dbReference type="Proteomes" id="UP000008711"/>
    </source>
</evidence>
<reference evidence="5 6" key="1">
    <citation type="journal article" date="2007" name="Nature">
        <title>Evolution of genes and genomes on the Drosophila phylogeny.</title>
        <authorList>
            <consortium name="Drosophila 12 Genomes Consortium"/>
            <person name="Clark A.G."/>
            <person name="Eisen M.B."/>
            <person name="Smith D.R."/>
            <person name="Bergman C.M."/>
            <person name="Oliver B."/>
            <person name="Markow T.A."/>
            <person name="Kaufman T.C."/>
            <person name="Kellis M."/>
            <person name="Gelbart W."/>
            <person name="Iyer V.N."/>
            <person name="Pollard D.A."/>
            <person name="Sackton T.B."/>
            <person name="Larracuente A.M."/>
            <person name="Singh N.D."/>
            <person name="Abad J.P."/>
            <person name="Abt D.N."/>
            <person name="Adryan B."/>
            <person name="Aguade M."/>
            <person name="Akashi H."/>
            <person name="Anderson W.W."/>
            <person name="Aquadro C.F."/>
            <person name="Ardell D.H."/>
            <person name="Arguello R."/>
            <person name="Artieri C.G."/>
            <person name="Barbash D.A."/>
            <person name="Barker D."/>
            <person name="Barsanti P."/>
            <person name="Batterham P."/>
            <person name="Batzoglou S."/>
            <person name="Begun D."/>
            <person name="Bhutkar A."/>
            <person name="Blanco E."/>
            <person name="Bosak S.A."/>
            <person name="Bradley R.K."/>
            <person name="Brand A.D."/>
            <person name="Brent M.R."/>
            <person name="Brooks A.N."/>
            <person name="Brown R.H."/>
            <person name="Butlin R.K."/>
            <person name="Caggese C."/>
            <person name="Calvi B.R."/>
            <person name="Bernardo de Carvalho A."/>
            <person name="Caspi A."/>
            <person name="Castrezana S."/>
            <person name="Celniker S.E."/>
            <person name="Chang J.L."/>
            <person name="Chapple C."/>
            <person name="Chatterji S."/>
            <person name="Chinwalla A."/>
            <person name="Civetta A."/>
            <person name="Clifton S.W."/>
            <person name="Comeron J.M."/>
            <person name="Costello J.C."/>
            <person name="Coyne J.A."/>
            <person name="Daub J."/>
            <person name="David R.G."/>
            <person name="Delcher A.L."/>
            <person name="Delehaunty K."/>
            <person name="Do C.B."/>
            <person name="Ebling H."/>
            <person name="Edwards K."/>
            <person name="Eickbush T."/>
            <person name="Evans J.D."/>
            <person name="Filipski A."/>
            <person name="Findeiss S."/>
            <person name="Freyhult E."/>
            <person name="Fulton L."/>
            <person name="Fulton R."/>
            <person name="Garcia A.C."/>
            <person name="Gardiner A."/>
            <person name="Garfield D.A."/>
            <person name="Garvin B.E."/>
            <person name="Gibson G."/>
            <person name="Gilbert D."/>
            <person name="Gnerre S."/>
            <person name="Godfrey J."/>
            <person name="Good R."/>
            <person name="Gotea V."/>
            <person name="Gravely B."/>
            <person name="Greenberg A.J."/>
            <person name="Griffiths-Jones S."/>
            <person name="Gross S."/>
            <person name="Guigo R."/>
            <person name="Gustafson E.A."/>
            <person name="Haerty W."/>
            <person name="Hahn M.W."/>
            <person name="Halligan D.L."/>
            <person name="Halpern A.L."/>
            <person name="Halter G.M."/>
            <person name="Han M.V."/>
            <person name="Heger A."/>
            <person name="Hillier L."/>
            <person name="Hinrichs A.S."/>
            <person name="Holmes I."/>
            <person name="Hoskins R.A."/>
            <person name="Hubisz M.J."/>
            <person name="Hultmark D."/>
            <person name="Huntley M.A."/>
            <person name="Jaffe D.B."/>
            <person name="Jagadeeshan S."/>
            <person name="Jeck W.R."/>
            <person name="Johnson J."/>
            <person name="Jones C.D."/>
            <person name="Jordan W.C."/>
            <person name="Karpen G.H."/>
            <person name="Kataoka E."/>
            <person name="Keightley P.D."/>
            <person name="Kheradpour P."/>
            <person name="Kirkness E.F."/>
            <person name="Koerich L.B."/>
            <person name="Kristiansen K."/>
            <person name="Kudrna D."/>
            <person name="Kulathinal R.J."/>
            <person name="Kumar S."/>
            <person name="Kwok R."/>
            <person name="Lander E."/>
            <person name="Langley C.H."/>
            <person name="Lapoint R."/>
            <person name="Lazzaro B.P."/>
            <person name="Lee S.J."/>
            <person name="Levesque L."/>
            <person name="Li R."/>
            <person name="Lin C.F."/>
            <person name="Lin M.F."/>
            <person name="Lindblad-Toh K."/>
            <person name="Llopart A."/>
            <person name="Long M."/>
            <person name="Low L."/>
            <person name="Lozovsky E."/>
            <person name="Lu J."/>
            <person name="Luo M."/>
            <person name="Machado C.A."/>
            <person name="Makalowski W."/>
            <person name="Marzo M."/>
            <person name="Matsuda M."/>
            <person name="Matzkin L."/>
            <person name="McAllister B."/>
            <person name="McBride C.S."/>
            <person name="McKernan B."/>
            <person name="McKernan K."/>
            <person name="Mendez-Lago M."/>
            <person name="Minx P."/>
            <person name="Mollenhauer M.U."/>
            <person name="Montooth K."/>
            <person name="Mount S.M."/>
            <person name="Mu X."/>
            <person name="Myers E."/>
            <person name="Negre B."/>
            <person name="Newfeld S."/>
            <person name="Nielsen R."/>
            <person name="Noor M.A."/>
            <person name="O'Grady P."/>
            <person name="Pachter L."/>
            <person name="Papaceit M."/>
            <person name="Parisi M.J."/>
            <person name="Parisi M."/>
            <person name="Parts L."/>
            <person name="Pedersen J.S."/>
            <person name="Pesole G."/>
            <person name="Phillippy A.M."/>
            <person name="Ponting C.P."/>
            <person name="Pop M."/>
            <person name="Porcelli D."/>
            <person name="Powell J.R."/>
            <person name="Prohaska S."/>
            <person name="Pruitt K."/>
            <person name="Puig M."/>
            <person name="Quesneville H."/>
            <person name="Ram K.R."/>
            <person name="Rand D."/>
            <person name="Rasmussen M.D."/>
            <person name="Reed L.K."/>
            <person name="Reenan R."/>
            <person name="Reily A."/>
            <person name="Remington K.A."/>
            <person name="Rieger T.T."/>
            <person name="Ritchie M.G."/>
            <person name="Robin C."/>
            <person name="Rogers Y.H."/>
            <person name="Rohde C."/>
            <person name="Rozas J."/>
            <person name="Rubenfield M.J."/>
            <person name="Ruiz A."/>
            <person name="Russo S."/>
            <person name="Salzberg S.L."/>
            <person name="Sanchez-Gracia A."/>
            <person name="Saranga D.J."/>
            <person name="Sato H."/>
            <person name="Schaeffer S.W."/>
            <person name="Schatz M.C."/>
            <person name="Schlenke T."/>
            <person name="Schwartz R."/>
            <person name="Segarra C."/>
            <person name="Singh R.S."/>
            <person name="Sirot L."/>
            <person name="Sirota M."/>
            <person name="Sisneros N.B."/>
            <person name="Smith C.D."/>
            <person name="Smith T.F."/>
            <person name="Spieth J."/>
            <person name="Stage D.E."/>
            <person name="Stark A."/>
            <person name="Stephan W."/>
            <person name="Strausberg R.L."/>
            <person name="Strempel S."/>
            <person name="Sturgill D."/>
            <person name="Sutton G."/>
            <person name="Sutton G.G."/>
            <person name="Tao W."/>
            <person name="Teichmann S."/>
            <person name="Tobari Y.N."/>
            <person name="Tomimura Y."/>
            <person name="Tsolas J.M."/>
            <person name="Valente V.L."/>
            <person name="Venter E."/>
            <person name="Venter J.C."/>
            <person name="Vicario S."/>
            <person name="Vieira F.G."/>
            <person name="Vilella A.J."/>
            <person name="Villasante A."/>
            <person name="Walenz B."/>
            <person name="Wang J."/>
            <person name="Wasserman M."/>
            <person name="Watts T."/>
            <person name="Wilson D."/>
            <person name="Wilson R.K."/>
            <person name="Wing R.A."/>
            <person name="Wolfner M.F."/>
            <person name="Wong A."/>
            <person name="Wong G.K."/>
            <person name="Wu C.I."/>
            <person name="Wu G."/>
            <person name="Yamamoto D."/>
            <person name="Yang H.P."/>
            <person name="Yang S.P."/>
            <person name="Yorke J.A."/>
            <person name="Yoshida K."/>
            <person name="Zdobnov E."/>
            <person name="Zhang P."/>
            <person name="Zhang Y."/>
            <person name="Zimin A.V."/>
            <person name="Baldwin J."/>
            <person name="Abdouelleil A."/>
            <person name="Abdulkadir J."/>
            <person name="Abebe A."/>
            <person name="Abera B."/>
            <person name="Abreu J."/>
            <person name="Acer S.C."/>
            <person name="Aftuck L."/>
            <person name="Alexander A."/>
            <person name="An P."/>
            <person name="Anderson E."/>
            <person name="Anderson S."/>
            <person name="Arachi H."/>
            <person name="Azer M."/>
            <person name="Bachantsang P."/>
            <person name="Barry A."/>
            <person name="Bayul T."/>
            <person name="Berlin A."/>
            <person name="Bessette D."/>
            <person name="Bloom T."/>
            <person name="Blye J."/>
            <person name="Boguslavskiy L."/>
            <person name="Bonnet C."/>
            <person name="Boukhgalter B."/>
            <person name="Bourzgui I."/>
            <person name="Brown A."/>
            <person name="Cahill P."/>
            <person name="Channer S."/>
            <person name="Cheshatsang Y."/>
            <person name="Chuda L."/>
            <person name="Citroen M."/>
            <person name="Collymore A."/>
            <person name="Cooke P."/>
            <person name="Costello M."/>
            <person name="D'Aco K."/>
            <person name="Daza R."/>
            <person name="De Haan G."/>
            <person name="DeGray S."/>
            <person name="DeMaso C."/>
            <person name="Dhargay N."/>
            <person name="Dooley K."/>
            <person name="Dooley E."/>
            <person name="Doricent M."/>
            <person name="Dorje P."/>
            <person name="Dorjee K."/>
            <person name="Dupes A."/>
            <person name="Elong R."/>
            <person name="Falk J."/>
            <person name="Farina A."/>
            <person name="Faro S."/>
            <person name="Ferguson D."/>
            <person name="Fisher S."/>
            <person name="Foley C.D."/>
            <person name="Franke A."/>
            <person name="Friedrich D."/>
            <person name="Gadbois L."/>
            <person name="Gearin G."/>
            <person name="Gearin C.R."/>
            <person name="Giannoukos G."/>
            <person name="Goode T."/>
            <person name="Graham J."/>
            <person name="Grandbois E."/>
            <person name="Grewal S."/>
            <person name="Gyaltsen K."/>
            <person name="Hafez N."/>
            <person name="Hagos B."/>
            <person name="Hall J."/>
            <person name="Henson C."/>
            <person name="Hollinger A."/>
            <person name="Honan T."/>
            <person name="Huard M.D."/>
            <person name="Hughes L."/>
            <person name="Hurhula B."/>
            <person name="Husby M.E."/>
            <person name="Kamat A."/>
            <person name="Kanga B."/>
            <person name="Kashin S."/>
            <person name="Khazanovich D."/>
            <person name="Kisner P."/>
            <person name="Lance K."/>
            <person name="Lara M."/>
            <person name="Lee W."/>
            <person name="Lennon N."/>
            <person name="Letendre F."/>
            <person name="LeVine R."/>
            <person name="Lipovsky A."/>
            <person name="Liu X."/>
            <person name="Liu J."/>
            <person name="Liu S."/>
            <person name="Lokyitsang T."/>
            <person name="Lokyitsang Y."/>
            <person name="Lubonja R."/>
            <person name="Lui A."/>
            <person name="MacDonald P."/>
            <person name="Magnisalis V."/>
            <person name="Maru K."/>
            <person name="Matthews C."/>
            <person name="McCusker W."/>
            <person name="McDonough S."/>
            <person name="Mehta T."/>
            <person name="Meldrim J."/>
            <person name="Meneus L."/>
            <person name="Mihai O."/>
            <person name="Mihalev A."/>
            <person name="Mihova T."/>
            <person name="Mittelman R."/>
            <person name="Mlenga V."/>
            <person name="Montmayeur A."/>
            <person name="Mulrain L."/>
            <person name="Navidi A."/>
            <person name="Naylor J."/>
            <person name="Negash T."/>
            <person name="Nguyen T."/>
            <person name="Nguyen N."/>
            <person name="Nicol R."/>
            <person name="Norbu C."/>
            <person name="Norbu N."/>
            <person name="Novod N."/>
            <person name="O'Neill B."/>
            <person name="Osman S."/>
            <person name="Markiewicz E."/>
            <person name="Oyono O.L."/>
            <person name="Patti C."/>
            <person name="Phunkhang P."/>
            <person name="Pierre F."/>
            <person name="Priest M."/>
            <person name="Raghuraman S."/>
            <person name="Rege F."/>
            <person name="Reyes R."/>
            <person name="Rise C."/>
            <person name="Rogov P."/>
            <person name="Ross K."/>
            <person name="Ryan E."/>
            <person name="Settipalli S."/>
            <person name="Shea T."/>
            <person name="Sherpa N."/>
            <person name="Shi L."/>
            <person name="Shih D."/>
            <person name="Sparrow T."/>
            <person name="Spaulding J."/>
            <person name="Stalker J."/>
            <person name="Stange-Thomann N."/>
            <person name="Stavropoulos S."/>
            <person name="Stone C."/>
            <person name="Strader C."/>
            <person name="Tesfaye S."/>
            <person name="Thomson T."/>
            <person name="Thoulutsang Y."/>
            <person name="Thoulutsang D."/>
            <person name="Topham K."/>
            <person name="Topping I."/>
            <person name="Tsamla T."/>
            <person name="Vassiliev H."/>
            <person name="Vo A."/>
            <person name="Wangchuk T."/>
            <person name="Wangdi T."/>
            <person name="Weiand M."/>
            <person name="Wilkinson J."/>
            <person name="Wilson A."/>
            <person name="Yadav S."/>
            <person name="Young G."/>
            <person name="Yu Q."/>
            <person name="Zembek L."/>
            <person name="Zhong D."/>
            <person name="Zimmer A."/>
            <person name="Zwirko Z."/>
            <person name="Jaffe D.B."/>
            <person name="Alvarez P."/>
            <person name="Brockman W."/>
            <person name="Butler J."/>
            <person name="Chin C."/>
            <person name="Gnerre S."/>
            <person name="Grabherr M."/>
            <person name="Kleber M."/>
            <person name="Mauceli E."/>
            <person name="MacCallum I."/>
        </authorList>
    </citation>
    <scope>NUCLEOTIDE SEQUENCE [LARGE SCALE GENOMIC DNA]</scope>
    <source>
        <strain evidence="5 6">TSC#14021-0224.01</strain>
    </source>
</reference>
<dbReference type="OrthoDB" id="118951at2759"/>
<feature type="transmembrane region" description="Helical" evidence="2">
    <location>
        <begin position="532"/>
        <end position="556"/>
    </location>
</feature>
<dbReference type="EMBL" id="CH954180">
    <property type="protein sequence ID" value="EDV46714.1"/>
    <property type="molecule type" value="Genomic_DNA"/>
</dbReference>
<feature type="transmembrane region" description="Helical" evidence="2">
    <location>
        <begin position="502"/>
        <end position="520"/>
    </location>
</feature>
<feature type="transmembrane region" description="Helical" evidence="2">
    <location>
        <begin position="372"/>
        <end position="389"/>
    </location>
</feature>
<keyword evidence="5" id="KW-0808">Transferase</keyword>
<feature type="signal peptide" evidence="3">
    <location>
        <begin position="1"/>
        <end position="22"/>
    </location>
</feature>
<feature type="transmembrane region" description="Helical" evidence="2">
    <location>
        <begin position="221"/>
        <end position="246"/>
    </location>
</feature>
<keyword evidence="5" id="KW-0012">Acyltransferase</keyword>
<dbReference type="Pfam" id="PF20146">
    <property type="entry name" value="NRF"/>
    <property type="match status" value="1"/>
</dbReference>
<feature type="chain" id="PRO_5002792694" description="Nose resistant-to-fluoxetine protein N-terminal domain-containing protein" evidence="3">
    <location>
        <begin position="23"/>
        <end position="713"/>
    </location>
</feature>
<proteinExistence type="predicted"/>
<dbReference type="InterPro" id="IPR052728">
    <property type="entry name" value="O2_lipid_transport_reg"/>
</dbReference>
<feature type="domain" description="Nose resistant-to-fluoxetine protein N-terminal" evidence="4">
    <location>
        <begin position="85"/>
        <end position="213"/>
    </location>
</feature>
<dbReference type="SMART" id="SM00703">
    <property type="entry name" value="NRF"/>
    <property type="match status" value="1"/>
</dbReference>
<feature type="transmembrane region" description="Helical" evidence="2">
    <location>
        <begin position="576"/>
        <end position="600"/>
    </location>
</feature>
<accession>B3NVP9</accession>
<dbReference type="InterPro" id="IPR002656">
    <property type="entry name" value="Acyl_transf_3_dom"/>
</dbReference>
<evidence type="ECO:0000256" key="2">
    <source>
        <dbReference type="SAM" id="Phobius"/>
    </source>
</evidence>